<organism evidence="2 3">
    <name type="scientific">Tilletia indica</name>
    <dbReference type="NCBI Taxonomy" id="43049"/>
    <lineage>
        <taxon>Eukaryota</taxon>
        <taxon>Fungi</taxon>
        <taxon>Dikarya</taxon>
        <taxon>Basidiomycota</taxon>
        <taxon>Ustilaginomycotina</taxon>
        <taxon>Exobasidiomycetes</taxon>
        <taxon>Tilletiales</taxon>
        <taxon>Tilletiaceae</taxon>
        <taxon>Tilletia</taxon>
    </lineage>
</organism>
<evidence type="ECO:0000256" key="1">
    <source>
        <dbReference type="SAM" id="MobiDB-lite"/>
    </source>
</evidence>
<feature type="compositionally biased region" description="Low complexity" evidence="1">
    <location>
        <begin position="54"/>
        <end position="72"/>
    </location>
</feature>
<keyword evidence="3" id="KW-1185">Reference proteome</keyword>
<reference evidence="2" key="2">
    <citation type="journal article" date="2019" name="IMA Fungus">
        <title>Genome sequencing and comparison of five Tilletia species to identify candidate genes for the detection of regulated species infecting wheat.</title>
        <authorList>
            <person name="Nguyen H.D.T."/>
            <person name="Sultana T."/>
            <person name="Kesanakurti P."/>
            <person name="Hambleton S."/>
        </authorList>
    </citation>
    <scope>NUCLEOTIDE SEQUENCE</scope>
    <source>
        <strain evidence="2">DAOMC 236416</strain>
    </source>
</reference>
<evidence type="ECO:0000313" key="2">
    <source>
        <dbReference type="EMBL" id="KAE8241121.1"/>
    </source>
</evidence>
<evidence type="ECO:0000313" key="3">
    <source>
        <dbReference type="Proteomes" id="UP000077521"/>
    </source>
</evidence>
<dbReference type="EMBL" id="LWDF02000968">
    <property type="protein sequence ID" value="KAE8241121.1"/>
    <property type="molecule type" value="Genomic_DNA"/>
</dbReference>
<sequence length="86" mass="8998">MEDEMREEEGGVESEDLTYPSYHVESPSSPGYSTASTATSTASSVHSHQHHLSQRSVIDLSQQYQPSSFSSSDPAILVPGGGGGGA</sequence>
<dbReference type="Proteomes" id="UP000077521">
    <property type="component" value="Unassembled WGS sequence"/>
</dbReference>
<gene>
    <name evidence="2" type="ORF">A4X13_0g7553</name>
</gene>
<feature type="compositionally biased region" description="Low complexity" evidence="1">
    <location>
        <begin position="26"/>
        <end position="46"/>
    </location>
</feature>
<reference evidence="2" key="1">
    <citation type="submission" date="2016-04" db="EMBL/GenBank/DDBJ databases">
        <authorList>
            <person name="Nguyen H.D."/>
            <person name="Samba Siva P."/>
            <person name="Cullis J."/>
            <person name="Levesque C.A."/>
            <person name="Hambleton S."/>
        </authorList>
    </citation>
    <scope>NUCLEOTIDE SEQUENCE</scope>
    <source>
        <strain evidence="2">DAOMC 236416</strain>
    </source>
</reference>
<comment type="caution">
    <text evidence="2">The sequence shown here is derived from an EMBL/GenBank/DDBJ whole genome shotgun (WGS) entry which is preliminary data.</text>
</comment>
<name>A0A8T8SJ48_9BASI</name>
<accession>A0A8T8SJ48</accession>
<feature type="region of interest" description="Disordered" evidence="1">
    <location>
        <begin position="1"/>
        <end position="86"/>
    </location>
</feature>
<proteinExistence type="predicted"/>
<dbReference type="AlphaFoldDB" id="A0A8T8SJ48"/>
<feature type="compositionally biased region" description="Acidic residues" evidence="1">
    <location>
        <begin position="1"/>
        <end position="16"/>
    </location>
</feature>
<protein>
    <submittedName>
        <fullName evidence="2">Uncharacterized protein</fullName>
    </submittedName>
</protein>